<dbReference type="EnsemblPlants" id="PGSC0003DMT400090936">
    <property type="protein sequence ID" value="PGSC0003DMT400090936"/>
    <property type="gene ID" value="PGSC0003DMG400040507"/>
</dbReference>
<organism evidence="2 3">
    <name type="scientific">Solanum tuberosum</name>
    <name type="common">Potato</name>
    <dbReference type="NCBI Taxonomy" id="4113"/>
    <lineage>
        <taxon>Eukaryota</taxon>
        <taxon>Viridiplantae</taxon>
        <taxon>Streptophyta</taxon>
        <taxon>Embryophyta</taxon>
        <taxon>Tracheophyta</taxon>
        <taxon>Spermatophyta</taxon>
        <taxon>Magnoliopsida</taxon>
        <taxon>eudicotyledons</taxon>
        <taxon>Gunneridae</taxon>
        <taxon>Pentapetalae</taxon>
        <taxon>asterids</taxon>
        <taxon>lamiids</taxon>
        <taxon>Solanales</taxon>
        <taxon>Solanaceae</taxon>
        <taxon>Solanoideae</taxon>
        <taxon>Solaneae</taxon>
        <taxon>Solanum</taxon>
    </lineage>
</organism>
<feature type="region of interest" description="Disordered" evidence="1">
    <location>
        <begin position="218"/>
        <end position="246"/>
    </location>
</feature>
<evidence type="ECO:0000313" key="3">
    <source>
        <dbReference type="Proteomes" id="UP000011115"/>
    </source>
</evidence>
<keyword evidence="3" id="KW-1185">Reference proteome</keyword>
<dbReference type="PaxDb" id="4113-PGSC0003DMT400090936"/>
<dbReference type="AlphaFoldDB" id="M1DLJ0"/>
<protein>
    <submittedName>
        <fullName evidence="2">Uncharacterized protein</fullName>
    </submittedName>
</protein>
<name>M1DLJ0_SOLTU</name>
<reference evidence="2" key="2">
    <citation type="submission" date="2015-06" db="UniProtKB">
        <authorList>
            <consortium name="EnsemblPlants"/>
        </authorList>
    </citation>
    <scope>IDENTIFICATION</scope>
    <source>
        <strain evidence="2">DM1-3 516 R44</strain>
    </source>
</reference>
<evidence type="ECO:0000256" key="1">
    <source>
        <dbReference type="SAM" id="MobiDB-lite"/>
    </source>
</evidence>
<feature type="compositionally biased region" description="Basic and acidic residues" evidence="1">
    <location>
        <begin position="218"/>
        <end position="228"/>
    </location>
</feature>
<dbReference type="HOGENOM" id="CLU_967752_0_0_1"/>
<sequence length="288" mass="32975">MTLIGEEDVEYPTPTQDCGGLSLDSSPIDATMEDFPLTAPQPTQYCASDEDKYFGLDVEDDMPWKPRDFLELKSRIQQRQKQAQPTGLRRINFDCDDLTIPEDYAPKGPTWKKNASETGNMLEQLRKKKPTQDCASDEYEDLGLDVEDDMPWKPRDFSELKSRIQQRQKQAQLIGSRRINFDCDGLTIPEDYAPKPPTWMKNASETGKMLEQLRKEKMEMRSNKEKKQAQRTRSRQINFLGDGSSVPSALYAPKELIWKGNASITGRMLEKSRVEKLKTKKGNGKAQQ</sequence>
<reference evidence="3" key="1">
    <citation type="journal article" date="2011" name="Nature">
        <title>Genome sequence and analysis of the tuber crop potato.</title>
        <authorList>
            <consortium name="The Potato Genome Sequencing Consortium"/>
        </authorList>
    </citation>
    <scope>NUCLEOTIDE SEQUENCE [LARGE SCALE GENOMIC DNA]</scope>
    <source>
        <strain evidence="3">cv. DM1-3 516 R44</strain>
    </source>
</reference>
<feature type="region of interest" description="Disordered" evidence="1">
    <location>
        <begin position="1"/>
        <end position="21"/>
    </location>
</feature>
<dbReference type="Gramene" id="PGSC0003DMT400090936">
    <property type="protein sequence ID" value="PGSC0003DMT400090936"/>
    <property type="gene ID" value="PGSC0003DMG400040507"/>
</dbReference>
<proteinExistence type="predicted"/>
<evidence type="ECO:0000313" key="2">
    <source>
        <dbReference type="EnsemblPlants" id="PGSC0003DMT400090936"/>
    </source>
</evidence>
<dbReference type="Proteomes" id="UP000011115">
    <property type="component" value="Unassembled WGS sequence"/>
</dbReference>
<accession>M1DLJ0</accession>
<dbReference type="InParanoid" id="M1DLJ0"/>
<feature type="compositionally biased region" description="Acidic residues" evidence="1">
    <location>
        <begin position="1"/>
        <end position="10"/>
    </location>
</feature>